<gene>
    <name evidence="1" type="ORF">I6K02_18810</name>
</gene>
<dbReference type="Pfam" id="PF01904">
    <property type="entry name" value="DUF72"/>
    <property type="match status" value="1"/>
</dbReference>
<dbReference type="Gene3D" id="3.20.20.410">
    <property type="entry name" value="Protein of unknown function UPF0759"/>
    <property type="match status" value="1"/>
</dbReference>
<accession>A0A892IGB6</accession>
<keyword evidence="2" id="KW-1185">Reference proteome</keyword>
<dbReference type="AlphaFoldDB" id="A0A892IGB6"/>
<dbReference type="GeneID" id="93130334"/>
<evidence type="ECO:0000313" key="1">
    <source>
        <dbReference type="EMBL" id="QRO80381.1"/>
    </source>
</evidence>
<dbReference type="Proteomes" id="UP000625568">
    <property type="component" value="Chromosome 2"/>
</dbReference>
<dbReference type="InterPro" id="IPR002763">
    <property type="entry name" value="DUF72"/>
</dbReference>
<dbReference type="PANTHER" id="PTHR30348:SF13">
    <property type="entry name" value="UPF0759 PROTEIN YUNF"/>
    <property type="match status" value="1"/>
</dbReference>
<evidence type="ECO:0000313" key="2">
    <source>
        <dbReference type="Proteomes" id="UP000625568"/>
    </source>
</evidence>
<dbReference type="InterPro" id="IPR036520">
    <property type="entry name" value="UPF0759_sf"/>
</dbReference>
<protein>
    <submittedName>
        <fullName evidence="1">DUF72 domain-containing protein</fullName>
    </submittedName>
</protein>
<sequence length="300" mass="33646">MSILVGTASWTDKTLIESGAFYPPGCNSADARLRHYASVFPLVEVDSSYYAMPSAANSALWVERTPPGFVFDMKAFRLFTGHQTERKFFPKDLQAELPDNGKKNLYYKDVPAPIVEELWSRFFEALRPLHEAGKLGAVLFQFPHWITAAPKSLAHVGHCAERMYPLLTAFEFRHESWFDEKHCESTLAMERERGIVHVIVDAPEGVTNRVHSIWEVTSPKLVIVRLHGRNASTWNGSASVAERFNYEYSDDELRDLAGPIVDVAARTAHTHVVFNNCYCDVGVRNAGTLMRLVGAGSGTR</sequence>
<dbReference type="SUPFAM" id="SSF117396">
    <property type="entry name" value="TM1631-like"/>
    <property type="match status" value="1"/>
</dbReference>
<proteinExistence type="predicted"/>
<name>A0A892IGB6_9BURK</name>
<dbReference type="PANTHER" id="PTHR30348">
    <property type="entry name" value="UNCHARACTERIZED PROTEIN YECE"/>
    <property type="match status" value="1"/>
</dbReference>
<reference evidence="1 2" key="1">
    <citation type="submission" date="2021-02" db="EMBL/GenBank/DDBJ databases">
        <title>FDA dAtabase for Regulatory Grade micrObial Sequences (FDA-ARGOS): Supporting development and validation of Infectious Disease Dx tests.</title>
        <authorList>
            <person name="Minogue T."/>
            <person name="Wolcott M."/>
            <person name="Wasieloski L."/>
            <person name="Aguilar W."/>
            <person name="Moore D."/>
            <person name="Jaissle J."/>
            <person name="Tallon L."/>
            <person name="Sadzewicz L."/>
            <person name="Zhao X."/>
            <person name="Boylan J."/>
            <person name="Ott S."/>
            <person name="Bowen H."/>
            <person name="Vavikolanu K."/>
            <person name="Mehta A."/>
            <person name="Aluvathingal J."/>
            <person name="Nadendla S."/>
            <person name="Yan Y."/>
            <person name="Sichtig H."/>
        </authorList>
    </citation>
    <scope>NUCLEOTIDE SEQUENCE [LARGE SCALE GENOMIC DNA]</scope>
    <source>
        <strain evidence="1 2">FDAARGOS_1272</strain>
    </source>
</reference>
<dbReference type="RefSeq" id="WP_035975156.1">
    <property type="nucleotide sequence ID" value="NZ_CABVPR010000025.1"/>
</dbReference>
<dbReference type="EMBL" id="CP069483">
    <property type="protein sequence ID" value="QRO80381.1"/>
    <property type="molecule type" value="Genomic_DNA"/>
</dbReference>
<organism evidence="1 2">
    <name type="scientific">Burkholderia dolosa</name>
    <dbReference type="NCBI Taxonomy" id="152500"/>
    <lineage>
        <taxon>Bacteria</taxon>
        <taxon>Pseudomonadati</taxon>
        <taxon>Pseudomonadota</taxon>
        <taxon>Betaproteobacteria</taxon>
        <taxon>Burkholderiales</taxon>
        <taxon>Burkholderiaceae</taxon>
        <taxon>Burkholderia</taxon>
        <taxon>Burkholderia cepacia complex</taxon>
    </lineage>
</organism>